<feature type="region of interest" description="Disordered" evidence="7">
    <location>
        <begin position="178"/>
        <end position="199"/>
    </location>
</feature>
<evidence type="ECO:0000256" key="4">
    <source>
        <dbReference type="ARBA" id="ARBA00022692"/>
    </source>
</evidence>
<reference evidence="9" key="3">
    <citation type="submission" date="2025-09" db="UniProtKB">
        <authorList>
            <consortium name="Ensembl"/>
        </authorList>
    </citation>
    <scope>IDENTIFICATION</scope>
</reference>
<keyword evidence="3" id="KW-1003">Cell membrane</keyword>
<evidence type="ECO:0000256" key="7">
    <source>
        <dbReference type="SAM" id="MobiDB-lite"/>
    </source>
</evidence>
<comment type="similarity">
    <text evidence="2">Belongs to the RELT family.</text>
</comment>
<dbReference type="Proteomes" id="UP001501920">
    <property type="component" value="Chromosome 8"/>
</dbReference>
<sequence>MNSAGRVHMSTRKPPSYGIFGIKPFVSLCTLNRDCVWGSKERMTDQNTGSPYIIFVLVFCFFITGLLGFIICHMLKEKGYRCRRAESENEDCKNTFGADSDDESEDNQDTVEKILKCIIENEANLDAFSKMLGNQNPSEQCDQRTLHKESLQGIPLHHHTIHLGSNQSFCHHCRQGHSKKTQSRNHMVRSKGRPGEQTVFSVGRFRVTHMEKKNNLQDPTNLPINESRDHSDPTEPLNSGTRMKDTPKTVQESYNIRNMFKGIEATNAIVPNASKRKKSVSLLGLRKDSDTVISKGNQRTAERDTLHETSDQFPTPSKQCLGSDQVPETNTEDISDKKSFNTNSLKTSEEKIYMLPESKHSPKTSSTKSEIEEVKKARPDSRRDFPMVHMEETSSTTAVSAEE</sequence>
<dbReference type="InterPro" id="IPR042313">
    <property type="entry name" value="RELL2"/>
</dbReference>
<dbReference type="GO" id="GO:1900745">
    <property type="term" value="P:positive regulation of p38MAPK cascade"/>
    <property type="evidence" value="ECO:0007669"/>
    <property type="project" value="InterPro"/>
</dbReference>
<dbReference type="OrthoDB" id="9353106at2759"/>
<protein>
    <recommendedName>
        <fullName evidence="11">RELT like 2</fullName>
    </recommendedName>
</protein>
<organism evidence="9 10">
    <name type="scientific">Pygocentrus nattereri</name>
    <name type="common">Red-bellied piranha</name>
    <dbReference type="NCBI Taxonomy" id="42514"/>
    <lineage>
        <taxon>Eukaryota</taxon>
        <taxon>Metazoa</taxon>
        <taxon>Chordata</taxon>
        <taxon>Craniata</taxon>
        <taxon>Vertebrata</taxon>
        <taxon>Euteleostomi</taxon>
        <taxon>Actinopterygii</taxon>
        <taxon>Neopterygii</taxon>
        <taxon>Teleostei</taxon>
        <taxon>Ostariophysi</taxon>
        <taxon>Characiformes</taxon>
        <taxon>Characoidei</taxon>
        <taxon>Pygocentrus</taxon>
    </lineage>
</organism>
<dbReference type="GO" id="GO:0005886">
    <property type="term" value="C:plasma membrane"/>
    <property type="evidence" value="ECO:0007669"/>
    <property type="project" value="UniProtKB-SubCell"/>
</dbReference>
<feature type="compositionally biased region" description="Basic residues" evidence="7">
    <location>
        <begin position="178"/>
        <end position="192"/>
    </location>
</feature>
<feature type="compositionally biased region" description="Basic and acidic residues" evidence="7">
    <location>
        <begin position="300"/>
        <end position="310"/>
    </location>
</feature>
<feature type="compositionally biased region" description="Basic and acidic residues" evidence="7">
    <location>
        <begin position="347"/>
        <end position="360"/>
    </location>
</feature>
<keyword evidence="4 8" id="KW-0812">Transmembrane</keyword>
<dbReference type="STRING" id="42514.ENSPNAP00000016742"/>
<feature type="compositionally biased region" description="Polar residues" evidence="7">
    <location>
        <begin position="393"/>
        <end position="403"/>
    </location>
</feature>
<comment type="subcellular location">
    <subcellularLocation>
        <location evidence="1">Cell membrane</location>
        <topology evidence="1">Single-pass membrane protein</topology>
    </subcellularLocation>
</comment>
<evidence type="ECO:0000256" key="6">
    <source>
        <dbReference type="ARBA" id="ARBA00023136"/>
    </source>
</evidence>
<evidence type="ECO:0000256" key="1">
    <source>
        <dbReference type="ARBA" id="ARBA00004162"/>
    </source>
</evidence>
<dbReference type="InterPro" id="IPR022248">
    <property type="entry name" value="TNF_rcpt_RELT"/>
</dbReference>
<feature type="region of interest" description="Disordered" evidence="7">
    <location>
        <begin position="293"/>
        <end position="403"/>
    </location>
</feature>
<evidence type="ECO:0000256" key="8">
    <source>
        <dbReference type="SAM" id="Phobius"/>
    </source>
</evidence>
<dbReference type="AlphaFoldDB" id="A0A3B4CXB2"/>
<evidence type="ECO:0000313" key="9">
    <source>
        <dbReference type="Ensembl" id="ENSPNAP00000016742.2"/>
    </source>
</evidence>
<accession>A0A3B4CXB2</accession>
<keyword evidence="6 8" id="KW-0472">Membrane</keyword>
<feature type="region of interest" description="Disordered" evidence="7">
    <location>
        <begin position="211"/>
        <end position="246"/>
    </location>
</feature>
<evidence type="ECO:0000256" key="3">
    <source>
        <dbReference type="ARBA" id="ARBA00022475"/>
    </source>
</evidence>
<dbReference type="PANTHER" id="PTHR31481:SF0">
    <property type="entry name" value="RELT-LIKE PROTEIN 2"/>
    <property type="match status" value="1"/>
</dbReference>
<keyword evidence="10" id="KW-1185">Reference proteome</keyword>
<evidence type="ECO:0000313" key="10">
    <source>
        <dbReference type="Proteomes" id="UP001501920"/>
    </source>
</evidence>
<evidence type="ECO:0000256" key="2">
    <source>
        <dbReference type="ARBA" id="ARBA00008688"/>
    </source>
</evidence>
<gene>
    <name evidence="9" type="primary">HDAC3</name>
</gene>
<dbReference type="Ensembl" id="ENSPNAT00000025319.2">
    <property type="protein sequence ID" value="ENSPNAP00000016742.2"/>
    <property type="gene ID" value="ENSPNAG00000022978.2"/>
</dbReference>
<keyword evidence="5 8" id="KW-1133">Transmembrane helix</keyword>
<feature type="transmembrane region" description="Helical" evidence="8">
    <location>
        <begin position="52"/>
        <end position="75"/>
    </location>
</feature>
<dbReference type="Pfam" id="PF12606">
    <property type="entry name" value="RELT"/>
    <property type="match status" value="1"/>
</dbReference>
<proteinExistence type="inferred from homology"/>
<reference evidence="9" key="2">
    <citation type="submission" date="2025-08" db="UniProtKB">
        <authorList>
            <consortium name="Ensembl"/>
        </authorList>
    </citation>
    <scope>IDENTIFICATION</scope>
</reference>
<dbReference type="GeneTree" id="ENSGT00940000160487"/>
<reference evidence="9 10" key="1">
    <citation type="submission" date="2020-10" db="EMBL/GenBank/DDBJ databases">
        <title>Pygocentrus nattereri (red-bellied piranha) genome, fPygNat1, primary haplotype.</title>
        <authorList>
            <person name="Myers G."/>
            <person name="Meyer A."/>
            <person name="Karagic N."/>
            <person name="Pippel M."/>
            <person name="Winkler S."/>
            <person name="Tracey A."/>
            <person name="Wood J."/>
            <person name="Formenti G."/>
            <person name="Howe K."/>
            <person name="Fedrigo O."/>
            <person name="Jarvis E.D."/>
        </authorList>
    </citation>
    <scope>NUCLEOTIDE SEQUENCE [LARGE SCALE GENOMIC DNA]</scope>
</reference>
<evidence type="ECO:0008006" key="11">
    <source>
        <dbReference type="Google" id="ProtNLM"/>
    </source>
</evidence>
<feature type="compositionally biased region" description="Basic and acidic residues" evidence="7">
    <location>
        <begin position="369"/>
        <end position="392"/>
    </location>
</feature>
<name>A0A3B4CXB2_PYGNA</name>
<evidence type="ECO:0000256" key="5">
    <source>
        <dbReference type="ARBA" id="ARBA00022989"/>
    </source>
</evidence>
<feature type="compositionally biased region" description="Polar residues" evidence="7">
    <location>
        <begin position="311"/>
        <end position="329"/>
    </location>
</feature>
<dbReference type="GO" id="GO:0010811">
    <property type="term" value="P:positive regulation of cell-substrate adhesion"/>
    <property type="evidence" value="ECO:0007669"/>
    <property type="project" value="TreeGrafter"/>
</dbReference>
<dbReference type="PANTHER" id="PTHR31481">
    <property type="entry name" value="RELT-LIKE PROTEIN 2 RELL2"/>
    <property type="match status" value="1"/>
</dbReference>